<organism evidence="2 3">
    <name type="scientific">Actinokineospora globicatena</name>
    <dbReference type="NCBI Taxonomy" id="103729"/>
    <lineage>
        <taxon>Bacteria</taxon>
        <taxon>Bacillati</taxon>
        <taxon>Actinomycetota</taxon>
        <taxon>Actinomycetes</taxon>
        <taxon>Pseudonocardiales</taxon>
        <taxon>Pseudonocardiaceae</taxon>
        <taxon>Actinokineospora</taxon>
    </lineage>
</organism>
<dbReference type="Gene3D" id="3.40.50.1820">
    <property type="entry name" value="alpha/beta hydrolase"/>
    <property type="match status" value="1"/>
</dbReference>
<reference evidence="2" key="1">
    <citation type="submission" date="2023-02" db="EMBL/GenBank/DDBJ databases">
        <title>Actinokineospora globicatena NBRC 15670.</title>
        <authorList>
            <person name="Ichikawa N."/>
            <person name="Sato H."/>
            <person name="Tonouchi N."/>
        </authorList>
    </citation>
    <scope>NUCLEOTIDE SEQUENCE</scope>
    <source>
        <strain evidence="2">NBRC 15670</strain>
    </source>
</reference>
<gene>
    <name evidence="2" type="ORF">Aglo03_40510</name>
</gene>
<dbReference type="InterPro" id="IPR050266">
    <property type="entry name" value="AB_hydrolase_sf"/>
</dbReference>
<evidence type="ECO:0000313" key="2">
    <source>
        <dbReference type="EMBL" id="GLW93235.1"/>
    </source>
</evidence>
<dbReference type="Pfam" id="PF12697">
    <property type="entry name" value="Abhydrolase_6"/>
    <property type="match status" value="1"/>
</dbReference>
<comment type="caution">
    <text evidence="2">The sequence shown here is derived from an EMBL/GenBank/DDBJ whole genome shotgun (WGS) entry which is preliminary data.</text>
</comment>
<dbReference type="AlphaFoldDB" id="A0A9W6QR41"/>
<sequence length="283" mass="31329">MIGTFGTEKARERFLAAYADIQREWPVPAEEVDVETRYGTTRVRRSGVGRGTPLVLLPGFMGTSLTWYPHVAELSERHEVYAVDTLGEPGLSVQTRGLATDEDLAAWLSDLLAGLGHDKVHLVGISRGGFLALNLVIRSSDRVASVIAVEPGGFRWIGTRFILWSLIEIVRWLLPPALLRLTTTGDPTIRRTLRPLLFGGLKFKAHLAPQHLYTDDELRAIKVPTHLILAEHSVIHRAREVATRVAPLNPRIHTEVVPGANHVLNLQNPGLITTRILELSTPD</sequence>
<dbReference type="GO" id="GO:0003824">
    <property type="term" value="F:catalytic activity"/>
    <property type="evidence" value="ECO:0007669"/>
    <property type="project" value="UniProtKB-ARBA"/>
</dbReference>
<keyword evidence="3" id="KW-1185">Reference proteome</keyword>
<proteinExistence type="predicted"/>
<dbReference type="EMBL" id="BSSD01000006">
    <property type="protein sequence ID" value="GLW93235.1"/>
    <property type="molecule type" value="Genomic_DNA"/>
</dbReference>
<dbReference type="InterPro" id="IPR029058">
    <property type="entry name" value="AB_hydrolase_fold"/>
</dbReference>
<dbReference type="SUPFAM" id="SSF53474">
    <property type="entry name" value="alpha/beta-Hydrolases"/>
    <property type="match status" value="1"/>
</dbReference>
<protein>
    <recommendedName>
        <fullName evidence="1">AB hydrolase-1 domain-containing protein</fullName>
    </recommendedName>
</protein>
<feature type="domain" description="AB hydrolase-1" evidence="1">
    <location>
        <begin position="54"/>
        <end position="269"/>
    </location>
</feature>
<dbReference type="InterPro" id="IPR000073">
    <property type="entry name" value="AB_hydrolase_1"/>
</dbReference>
<evidence type="ECO:0000313" key="3">
    <source>
        <dbReference type="Proteomes" id="UP001165042"/>
    </source>
</evidence>
<dbReference type="Proteomes" id="UP001165042">
    <property type="component" value="Unassembled WGS sequence"/>
</dbReference>
<accession>A0A9W6QR41</accession>
<dbReference type="RefSeq" id="WP_285611599.1">
    <property type="nucleotide sequence ID" value="NZ_BSSD01000006.1"/>
</dbReference>
<dbReference type="PANTHER" id="PTHR43798">
    <property type="entry name" value="MONOACYLGLYCEROL LIPASE"/>
    <property type="match status" value="1"/>
</dbReference>
<evidence type="ECO:0000259" key="1">
    <source>
        <dbReference type="Pfam" id="PF12697"/>
    </source>
</evidence>
<name>A0A9W6QR41_9PSEU</name>